<sequence>MLRLALLPLQVGGEAANVDSTAVLVGMILGVILTVLIAGSAGYWVYKDASKRENNELQWGIGVAATLFFLFPIGILVLVAYVIVRGDETGTEPMQEGGAAGGDW</sequence>
<protein>
    <submittedName>
        <fullName evidence="2">Uncharacterized protein</fullName>
    </submittedName>
</protein>
<accession>L9YXX9</accession>
<dbReference type="RefSeq" id="WP_008456195.1">
    <property type="nucleotide sequence ID" value="NZ_AOIJ01000052.1"/>
</dbReference>
<gene>
    <name evidence="2" type="ORF">C486_11901</name>
</gene>
<feature type="transmembrane region" description="Helical" evidence="1">
    <location>
        <begin position="25"/>
        <end position="46"/>
    </location>
</feature>
<evidence type="ECO:0000313" key="3">
    <source>
        <dbReference type="Proteomes" id="UP000011592"/>
    </source>
</evidence>
<dbReference type="Proteomes" id="UP000011592">
    <property type="component" value="Unassembled WGS sequence"/>
</dbReference>
<keyword evidence="1" id="KW-1133">Transmembrane helix</keyword>
<dbReference type="PATRIC" id="fig|1230459.4.peg.2369"/>
<evidence type="ECO:0000313" key="2">
    <source>
        <dbReference type="EMBL" id="ELY79095.1"/>
    </source>
</evidence>
<dbReference type="AlphaFoldDB" id="L9YXX9"/>
<keyword evidence="3" id="KW-1185">Reference proteome</keyword>
<keyword evidence="1" id="KW-0472">Membrane</keyword>
<keyword evidence="1" id="KW-0812">Transmembrane</keyword>
<name>L9YXX9_9EURY</name>
<reference evidence="2 3" key="1">
    <citation type="journal article" date="2014" name="PLoS Genet.">
        <title>Phylogenetically driven sequencing of extremely halophilic archaea reveals strategies for static and dynamic osmo-response.</title>
        <authorList>
            <person name="Becker E.A."/>
            <person name="Seitzer P.M."/>
            <person name="Tritt A."/>
            <person name="Larsen D."/>
            <person name="Krusor M."/>
            <person name="Yao A.I."/>
            <person name="Wu D."/>
            <person name="Madern D."/>
            <person name="Eisen J.A."/>
            <person name="Darling A.E."/>
            <person name="Facciotti M.T."/>
        </authorList>
    </citation>
    <scope>NUCLEOTIDE SEQUENCE [LARGE SCALE GENOMIC DNA]</scope>
    <source>
        <strain evidence="2 3">JCM 14663</strain>
    </source>
</reference>
<comment type="caution">
    <text evidence="2">The sequence shown here is derived from an EMBL/GenBank/DDBJ whole genome shotgun (WGS) entry which is preliminary data.</text>
</comment>
<organism evidence="2 3">
    <name type="scientific">Natrinema gari JCM 14663</name>
    <dbReference type="NCBI Taxonomy" id="1230459"/>
    <lineage>
        <taxon>Archaea</taxon>
        <taxon>Methanobacteriati</taxon>
        <taxon>Methanobacteriota</taxon>
        <taxon>Stenosarchaea group</taxon>
        <taxon>Halobacteria</taxon>
        <taxon>Halobacteriales</taxon>
        <taxon>Natrialbaceae</taxon>
        <taxon>Natrinema</taxon>
    </lineage>
</organism>
<proteinExistence type="predicted"/>
<evidence type="ECO:0000256" key="1">
    <source>
        <dbReference type="SAM" id="Phobius"/>
    </source>
</evidence>
<dbReference type="EMBL" id="AOIJ01000052">
    <property type="protein sequence ID" value="ELY79095.1"/>
    <property type="molecule type" value="Genomic_DNA"/>
</dbReference>
<feature type="transmembrane region" description="Helical" evidence="1">
    <location>
        <begin position="58"/>
        <end position="84"/>
    </location>
</feature>